<comment type="caution">
    <text evidence="7">The sequence shown here is derived from an EMBL/GenBank/DDBJ whole genome shotgun (WGS) entry which is preliminary data.</text>
</comment>
<keyword evidence="2" id="KW-0813">Transport</keyword>
<dbReference type="PANTHER" id="PTHR30097:SF16">
    <property type="entry name" value="CATION EFFLUX SYSTEM (CZCB-LIKE)"/>
    <property type="match status" value="1"/>
</dbReference>
<dbReference type="Pfam" id="PF25954">
    <property type="entry name" value="Beta-barrel_RND_2"/>
    <property type="match status" value="1"/>
</dbReference>
<gene>
    <name evidence="7" type="ORF">Lsai_2355</name>
</gene>
<dbReference type="InterPro" id="IPR058649">
    <property type="entry name" value="CzcB_C"/>
</dbReference>
<dbReference type="eggNOG" id="COG0845">
    <property type="taxonomic scope" value="Bacteria"/>
</dbReference>
<evidence type="ECO:0000256" key="1">
    <source>
        <dbReference type="ARBA" id="ARBA00009477"/>
    </source>
</evidence>
<dbReference type="Gene3D" id="2.40.50.100">
    <property type="match status" value="1"/>
</dbReference>
<dbReference type="OrthoDB" id="9806939at2"/>
<keyword evidence="3" id="KW-0175">Coiled coil</keyword>
<dbReference type="RefSeq" id="WP_027271881.1">
    <property type="nucleotide sequence ID" value="NZ_CAAAJE010000026.1"/>
</dbReference>
<evidence type="ECO:0000259" key="5">
    <source>
        <dbReference type="Pfam" id="PF25973"/>
    </source>
</evidence>
<evidence type="ECO:0000259" key="6">
    <source>
        <dbReference type="Pfam" id="PF25975"/>
    </source>
</evidence>
<accession>A0A0W0YEW4</accession>
<dbReference type="PATRIC" id="fig|28087.4.peg.2534"/>
<dbReference type="EMBL" id="LNYV01000035">
    <property type="protein sequence ID" value="KTD55496.1"/>
    <property type="molecule type" value="Genomic_DNA"/>
</dbReference>
<proteinExistence type="inferred from homology"/>
<feature type="domain" description="CzcB-like C-terminal circularly permuted SH3-like" evidence="6">
    <location>
        <begin position="329"/>
        <end position="385"/>
    </location>
</feature>
<dbReference type="Gene3D" id="1.10.287.470">
    <property type="entry name" value="Helix hairpin bin"/>
    <property type="match status" value="1"/>
</dbReference>
<sequence>MDIRSLFSTFHDPDKNQAPRAKIVRIILLLLLLFIFMLLIRGCLTLMSSSPKKAVTPMLIRKDHRIFVPENSPLRAQLMIRPVKTSKKPHRVFLPGAVEADPVRTVNILPPLTGHLTELNIKLGDEVKSNQNLATLQSAGLAQAYSDMAKAMSILKQTQETLNRAQKVNRAGANSVKDIEQAQSNYTQALAEVQRAQATLKSLGNNEPGMLRIQAPIDGKVIAINYGVGSYINDPTAPILTLSNIQSVWIAACVPEHLIALVNKGLKTSISLIAYPNQIWEGKVAFVDNLIDPNTRCNKTRIAFTNANHKLQPNMFATVQMDLPQEEQVIVPLSAIIMNDDTTSVYVETAPWTFESRAVVLGPEDKNVVRITSGLKRGDRVVVSGGILVND</sequence>
<protein>
    <submittedName>
        <fullName evidence="7">Cation efflux system protein</fullName>
    </submittedName>
</protein>
<dbReference type="InterPro" id="IPR058647">
    <property type="entry name" value="BSH_CzcB-like"/>
</dbReference>
<dbReference type="GO" id="GO:0022857">
    <property type="term" value="F:transmembrane transporter activity"/>
    <property type="evidence" value="ECO:0007669"/>
    <property type="project" value="InterPro"/>
</dbReference>
<comment type="similarity">
    <text evidence="1">Belongs to the membrane fusion protein (MFP) (TC 8.A.1) family.</text>
</comment>
<name>A0A0W0YEW4_9GAMM</name>
<dbReference type="Pfam" id="PF25973">
    <property type="entry name" value="BSH_CzcB"/>
    <property type="match status" value="1"/>
</dbReference>
<evidence type="ECO:0000313" key="8">
    <source>
        <dbReference type="Proteomes" id="UP000054621"/>
    </source>
</evidence>
<dbReference type="InterPro" id="IPR058792">
    <property type="entry name" value="Beta-barrel_RND_2"/>
</dbReference>
<dbReference type="STRING" id="28087.Lsai_2355"/>
<dbReference type="AlphaFoldDB" id="A0A0W0YEW4"/>
<dbReference type="Gene3D" id="2.40.30.170">
    <property type="match status" value="1"/>
</dbReference>
<dbReference type="InterPro" id="IPR051909">
    <property type="entry name" value="MFP_Cation_Efflux"/>
</dbReference>
<reference evidence="7 8" key="1">
    <citation type="submission" date="2015-11" db="EMBL/GenBank/DDBJ databases">
        <title>Genomic analysis of 38 Legionella species identifies large and diverse effector repertoires.</title>
        <authorList>
            <person name="Burstein D."/>
            <person name="Amaro F."/>
            <person name="Zusman T."/>
            <person name="Lifshitz Z."/>
            <person name="Cohen O."/>
            <person name="Gilbert J.A."/>
            <person name="Pupko T."/>
            <person name="Shuman H.A."/>
            <person name="Segal G."/>
        </authorList>
    </citation>
    <scope>NUCLEOTIDE SEQUENCE [LARGE SCALE GENOMIC DNA]</scope>
    <source>
        <strain evidence="7 8">Mt.St.Helens-4</strain>
    </source>
</reference>
<feature type="domain" description="CusB-like beta-barrel" evidence="4">
    <location>
        <begin position="247"/>
        <end position="322"/>
    </location>
</feature>
<dbReference type="GO" id="GO:0016020">
    <property type="term" value="C:membrane"/>
    <property type="evidence" value="ECO:0007669"/>
    <property type="project" value="InterPro"/>
</dbReference>
<dbReference type="SUPFAM" id="SSF111369">
    <property type="entry name" value="HlyD-like secretion proteins"/>
    <property type="match status" value="1"/>
</dbReference>
<dbReference type="Gene3D" id="2.40.420.20">
    <property type="match status" value="1"/>
</dbReference>
<dbReference type="Proteomes" id="UP000054621">
    <property type="component" value="Unassembled WGS sequence"/>
</dbReference>
<dbReference type="InterPro" id="IPR006143">
    <property type="entry name" value="RND_pump_MFP"/>
</dbReference>
<dbReference type="Pfam" id="PF25975">
    <property type="entry name" value="CzcB_C"/>
    <property type="match status" value="1"/>
</dbReference>
<organism evidence="7 8">
    <name type="scientific">Legionella sainthelensi</name>
    <dbReference type="NCBI Taxonomy" id="28087"/>
    <lineage>
        <taxon>Bacteria</taxon>
        <taxon>Pseudomonadati</taxon>
        <taxon>Pseudomonadota</taxon>
        <taxon>Gammaproteobacteria</taxon>
        <taxon>Legionellales</taxon>
        <taxon>Legionellaceae</taxon>
        <taxon>Legionella</taxon>
    </lineage>
</organism>
<feature type="domain" description="CzcB-like barrel-sandwich hybrid" evidence="5">
    <location>
        <begin position="104"/>
        <end position="235"/>
    </location>
</feature>
<evidence type="ECO:0000259" key="4">
    <source>
        <dbReference type="Pfam" id="PF25954"/>
    </source>
</evidence>
<dbReference type="PANTHER" id="PTHR30097">
    <property type="entry name" value="CATION EFFLUX SYSTEM PROTEIN CUSB"/>
    <property type="match status" value="1"/>
</dbReference>
<dbReference type="NCBIfam" id="TIGR01730">
    <property type="entry name" value="RND_mfp"/>
    <property type="match status" value="1"/>
</dbReference>
<evidence type="ECO:0000256" key="3">
    <source>
        <dbReference type="SAM" id="Coils"/>
    </source>
</evidence>
<evidence type="ECO:0000313" key="7">
    <source>
        <dbReference type="EMBL" id="KTD55496.1"/>
    </source>
</evidence>
<dbReference type="FunFam" id="2.40.30.170:FF:000010">
    <property type="entry name" value="Efflux RND transporter periplasmic adaptor subunit"/>
    <property type="match status" value="1"/>
</dbReference>
<evidence type="ECO:0000256" key="2">
    <source>
        <dbReference type="ARBA" id="ARBA00022448"/>
    </source>
</evidence>
<feature type="coiled-coil region" evidence="3">
    <location>
        <begin position="148"/>
        <end position="206"/>
    </location>
</feature>